<dbReference type="Proteomes" id="UP001500320">
    <property type="component" value="Unassembled WGS sequence"/>
</dbReference>
<protein>
    <submittedName>
        <fullName evidence="2">Aminoglycoside phosphotransferase family protein</fullName>
    </submittedName>
</protein>
<organism evidence="2 3">
    <name type="scientific">Planomonospora alba</name>
    <dbReference type="NCBI Taxonomy" id="161354"/>
    <lineage>
        <taxon>Bacteria</taxon>
        <taxon>Bacillati</taxon>
        <taxon>Actinomycetota</taxon>
        <taxon>Actinomycetes</taxon>
        <taxon>Streptosporangiales</taxon>
        <taxon>Streptosporangiaceae</taxon>
        <taxon>Planomonospora</taxon>
    </lineage>
</organism>
<dbReference type="Pfam" id="PF01636">
    <property type="entry name" value="APH"/>
    <property type="match status" value="1"/>
</dbReference>
<keyword evidence="3" id="KW-1185">Reference proteome</keyword>
<dbReference type="RefSeq" id="WP_344861392.1">
    <property type="nucleotide sequence ID" value="NZ_BAAAUT010000030.1"/>
</dbReference>
<evidence type="ECO:0000313" key="2">
    <source>
        <dbReference type="EMBL" id="GAA3143745.1"/>
    </source>
</evidence>
<dbReference type="SUPFAM" id="SSF56112">
    <property type="entry name" value="Protein kinase-like (PK-like)"/>
    <property type="match status" value="1"/>
</dbReference>
<proteinExistence type="predicted"/>
<dbReference type="EMBL" id="BAAAUT010000030">
    <property type="protein sequence ID" value="GAA3143745.1"/>
    <property type="molecule type" value="Genomic_DNA"/>
</dbReference>
<feature type="domain" description="Aminoglycoside phosphotransferase" evidence="1">
    <location>
        <begin position="108"/>
        <end position="169"/>
    </location>
</feature>
<gene>
    <name evidence="2" type="ORF">GCM10010466_38450</name>
</gene>
<evidence type="ECO:0000313" key="3">
    <source>
        <dbReference type="Proteomes" id="UP001500320"/>
    </source>
</evidence>
<accession>A0ABP6NCJ1</accession>
<dbReference type="InterPro" id="IPR002575">
    <property type="entry name" value="Aminoglycoside_PTrfase"/>
</dbReference>
<dbReference type="Gene3D" id="3.90.1200.10">
    <property type="match status" value="1"/>
</dbReference>
<evidence type="ECO:0000259" key="1">
    <source>
        <dbReference type="Pfam" id="PF01636"/>
    </source>
</evidence>
<sequence length="262" mass="28225">MVERVLLKGGVNEVLRVGETVHRPTGPWSPAVHGLLRHLERRGFRGAPRLHGVTEDGLEVLDFIPGRVSDYPLTPEAASGEALESAAELLRAYHDATAEYVAGHETGWMSPALPPAEVILHNDYAPYNCVLDGTRVVGIIDFDTAAPGPRLWDVAYAVHRWAQVGDPDAGTGCGTAEEQAVRARVFCDRYGLDAAGRGALVDTVAARLGALVEFMHAQAAAGVEAFRRHIEEGHDTLYRNDIAYLGERRAAFEAALSVPDGS</sequence>
<name>A0ABP6NCJ1_9ACTN</name>
<reference evidence="3" key="1">
    <citation type="journal article" date="2019" name="Int. J. Syst. Evol. Microbiol.">
        <title>The Global Catalogue of Microorganisms (GCM) 10K type strain sequencing project: providing services to taxonomists for standard genome sequencing and annotation.</title>
        <authorList>
            <consortium name="The Broad Institute Genomics Platform"/>
            <consortium name="The Broad Institute Genome Sequencing Center for Infectious Disease"/>
            <person name="Wu L."/>
            <person name="Ma J."/>
        </authorList>
    </citation>
    <scope>NUCLEOTIDE SEQUENCE [LARGE SCALE GENOMIC DNA]</scope>
    <source>
        <strain evidence="3">JCM 9373</strain>
    </source>
</reference>
<comment type="caution">
    <text evidence="2">The sequence shown here is derived from an EMBL/GenBank/DDBJ whole genome shotgun (WGS) entry which is preliminary data.</text>
</comment>
<dbReference type="InterPro" id="IPR011009">
    <property type="entry name" value="Kinase-like_dom_sf"/>
</dbReference>